<evidence type="ECO:0000313" key="2">
    <source>
        <dbReference type="Proteomes" id="UP001352852"/>
    </source>
</evidence>
<dbReference type="Proteomes" id="UP001352852">
    <property type="component" value="Unassembled WGS sequence"/>
</dbReference>
<reference evidence="1 2" key="1">
    <citation type="submission" date="2021-06" db="EMBL/GenBank/DDBJ databases">
        <authorList>
            <person name="Palmer J.M."/>
        </authorList>
    </citation>
    <scope>NUCLEOTIDE SEQUENCE [LARGE SCALE GENOMIC DNA]</scope>
    <source>
        <strain evidence="1 2">CL_MEX2019</strain>
        <tissue evidence="1">Muscle</tissue>
    </source>
</reference>
<comment type="caution">
    <text evidence="1">The sequence shown here is derived from an EMBL/GenBank/DDBJ whole genome shotgun (WGS) entry which is preliminary data.</text>
</comment>
<dbReference type="EMBL" id="JAHUTJ010001877">
    <property type="protein sequence ID" value="MED6264923.1"/>
    <property type="molecule type" value="Genomic_DNA"/>
</dbReference>
<accession>A0ABU7CPX3</accession>
<evidence type="ECO:0000313" key="1">
    <source>
        <dbReference type="EMBL" id="MED6264923.1"/>
    </source>
</evidence>
<proteinExistence type="predicted"/>
<sequence length="95" mass="10436">MLDYGDKRTLPPLLAEVSDDLCRAPDTFPRGGVVTPEVDAVLSKLAVTPTLRCWSSQVCWVIGATCSTDYHEEHLSRRLPALQCESVLLPVILKA</sequence>
<gene>
    <name evidence="1" type="ORF">CHARACLAT_020144</name>
</gene>
<keyword evidence="2" id="KW-1185">Reference proteome</keyword>
<name>A0ABU7CPX3_9TELE</name>
<organism evidence="1 2">
    <name type="scientific">Characodon lateralis</name>
    <dbReference type="NCBI Taxonomy" id="208331"/>
    <lineage>
        <taxon>Eukaryota</taxon>
        <taxon>Metazoa</taxon>
        <taxon>Chordata</taxon>
        <taxon>Craniata</taxon>
        <taxon>Vertebrata</taxon>
        <taxon>Euteleostomi</taxon>
        <taxon>Actinopterygii</taxon>
        <taxon>Neopterygii</taxon>
        <taxon>Teleostei</taxon>
        <taxon>Neoteleostei</taxon>
        <taxon>Acanthomorphata</taxon>
        <taxon>Ovalentaria</taxon>
        <taxon>Atherinomorphae</taxon>
        <taxon>Cyprinodontiformes</taxon>
        <taxon>Goodeidae</taxon>
        <taxon>Characodon</taxon>
    </lineage>
</organism>
<protein>
    <submittedName>
        <fullName evidence="1">Uncharacterized protein</fullName>
    </submittedName>
</protein>